<dbReference type="Pfam" id="PF00571">
    <property type="entry name" value="CBS"/>
    <property type="match status" value="2"/>
</dbReference>
<reference evidence="6 7" key="1">
    <citation type="submission" date="2016-10" db="EMBL/GenBank/DDBJ databases">
        <authorList>
            <person name="de Groot N.N."/>
        </authorList>
    </citation>
    <scope>NUCLEOTIDE SEQUENCE [LARGE SCALE GENOMIC DNA]</scope>
    <source>
        <strain evidence="6 7">OK461</strain>
    </source>
</reference>
<dbReference type="InterPro" id="IPR000644">
    <property type="entry name" value="CBS_dom"/>
</dbReference>
<dbReference type="EMBL" id="FONR01000014">
    <property type="protein sequence ID" value="SFF99252.1"/>
    <property type="molecule type" value="Genomic_DNA"/>
</dbReference>
<dbReference type="PROSITE" id="PS51371">
    <property type="entry name" value="CBS"/>
    <property type="match status" value="2"/>
</dbReference>
<dbReference type="SUPFAM" id="SSF54631">
    <property type="entry name" value="CBS-domain pair"/>
    <property type="match status" value="1"/>
</dbReference>
<dbReference type="Gene3D" id="3.10.580.10">
    <property type="entry name" value="CBS-domain"/>
    <property type="match status" value="1"/>
</dbReference>
<dbReference type="InterPro" id="IPR007055">
    <property type="entry name" value="BON_dom"/>
</dbReference>
<dbReference type="Pfam" id="PF04972">
    <property type="entry name" value="BON"/>
    <property type="match status" value="1"/>
</dbReference>
<feature type="compositionally biased region" description="Basic and acidic residues" evidence="3">
    <location>
        <begin position="53"/>
        <end position="67"/>
    </location>
</feature>
<dbReference type="InterPro" id="IPR051257">
    <property type="entry name" value="Diverse_CBS-Domain"/>
</dbReference>
<proteinExistence type="predicted"/>
<sequence length="281" mass="30567">MSGVERGSVERQARKVVPGRGWSPGEENRQDLMLRYLSAVATVSAVRAGEQPPRPKEPRPVLAKDDSAPATPRVRDVMSVPAVSVPGETPFLEIVRTLSREHLGAVPVVEADDRVIGVVSESDLLAKAAAQVAVPHPGPIRRLREHRLYEKGRGETAATLMTSPAITVAPGTTVADAAWLAARSRLKRLPVVDHKDRLVGVVSRIDLVRALVRDDAKIREEIETRIIRQDFLLDPDSFEVTVENGAVSVSGEVDGSLIPKLLESIEEIDDVVEVSEHLTVH</sequence>
<dbReference type="SMART" id="SM00116">
    <property type="entry name" value="CBS"/>
    <property type="match status" value="2"/>
</dbReference>
<dbReference type="Proteomes" id="UP000181942">
    <property type="component" value="Unassembled WGS sequence"/>
</dbReference>
<feature type="region of interest" description="Disordered" evidence="3">
    <location>
        <begin position="45"/>
        <end position="72"/>
    </location>
</feature>
<accession>A0A1I2N655</accession>
<organism evidence="6 7">
    <name type="scientific">Streptomyces mirabilis</name>
    <dbReference type="NCBI Taxonomy" id="68239"/>
    <lineage>
        <taxon>Bacteria</taxon>
        <taxon>Bacillati</taxon>
        <taxon>Actinomycetota</taxon>
        <taxon>Actinomycetes</taxon>
        <taxon>Kitasatosporales</taxon>
        <taxon>Streptomycetaceae</taxon>
        <taxon>Streptomyces</taxon>
    </lineage>
</organism>
<dbReference type="AlphaFoldDB" id="A0A1I2N655"/>
<feature type="region of interest" description="Disordered" evidence="3">
    <location>
        <begin position="1"/>
        <end position="27"/>
    </location>
</feature>
<gene>
    <name evidence="6" type="ORF">SAMN02787118_114223</name>
</gene>
<name>A0A1I2N655_9ACTN</name>
<dbReference type="InterPro" id="IPR046342">
    <property type="entry name" value="CBS_dom_sf"/>
</dbReference>
<dbReference type="RefSeq" id="WP_075030847.1">
    <property type="nucleotide sequence ID" value="NZ_FONR01000014.1"/>
</dbReference>
<dbReference type="PROSITE" id="PS50914">
    <property type="entry name" value="BON"/>
    <property type="match status" value="1"/>
</dbReference>
<feature type="domain" description="CBS" evidence="5">
    <location>
        <begin position="78"/>
        <end position="134"/>
    </location>
</feature>
<keyword evidence="1 2" id="KW-0129">CBS domain</keyword>
<evidence type="ECO:0000259" key="4">
    <source>
        <dbReference type="PROSITE" id="PS50914"/>
    </source>
</evidence>
<protein>
    <submittedName>
        <fullName evidence="6">BON domain-containing protein</fullName>
    </submittedName>
</protein>
<evidence type="ECO:0000256" key="3">
    <source>
        <dbReference type="SAM" id="MobiDB-lite"/>
    </source>
</evidence>
<evidence type="ECO:0000256" key="2">
    <source>
        <dbReference type="PROSITE-ProRule" id="PRU00703"/>
    </source>
</evidence>
<feature type="domain" description="BON" evidence="4">
    <location>
        <begin position="214"/>
        <end position="281"/>
    </location>
</feature>
<dbReference type="CDD" id="cd04586">
    <property type="entry name" value="CBS_pair_BON_assoc"/>
    <property type="match status" value="1"/>
</dbReference>
<evidence type="ECO:0000256" key="1">
    <source>
        <dbReference type="ARBA" id="ARBA00023122"/>
    </source>
</evidence>
<dbReference type="PANTHER" id="PTHR43080:SF29">
    <property type="entry name" value="OS02G0818000 PROTEIN"/>
    <property type="match status" value="1"/>
</dbReference>
<feature type="domain" description="CBS" evidence="5">
    <location>
        <begin position="161"/>
        <end position="217"/>
    </location>
</feature>
<evidence type="ECO:0000259" key="5">
    <source>
        <dbReference type="PROSITE" id="PS51371"/>
    </source>
</evidence>
<dbReference type="OrthoDB" id="3851408at2"/>
<evidence type="ECO:0000313" key="7">
    <source>
        <dbReference type="Proteomes" id="UP000181942"/>
    </source>
</evidence>
<evidence type="ECO:0000313" key="6">
    <source>
        <dbReference type="EMBL" id="SFF99252.1"/>
    </source>
</evidence>
<dbReference type="PANTHER" id="PTHR43080">
    <property type="entry name" value="CBS DOMAIN-CONTAINING PROTEIN CBSX3, MITOCHONDRIAL"/>
    <property type="match status" value="1"/>
</dbReference>